<evidence type="ECO:0000256" key="1">
    <source>
        <dbReference type="ARBA" id="ARBA00004123"/>
    </source>
</evidence>
<gene>
    <name evidence="7" type="ORF">C361_02220</name>
</gene>
<dbReference type="Proteomes" id="UP000199727">
    <property type="component" value="Unassembled WGS sequence"/>
</dbReference>
<feature type="compositionally biased region" description="Polar residues" evidence="6">
    <location>
        <begin position="1"/>
        <end position="18"/>
    </location>
</feature>
<evidence type="ECO:0000313" key="8">
    <source>
        <dbReference type="Proteomes" id="UP000199727"/>
    </source>
</evidence>
<organism evidence="7 8">
    <name type="scientific">Cryptococcus neoformans Tu259-1</name>
    <dbReference type="NCBI Taxonomy" id="1230072"/>
    <lineage>
        <taxon>Eukaryota</taxon>
        <taxon>Fungi</taxon>
        <taxon>Dikarya</taxon>
        <taxon>Basidiomycota</taxon>
        <taxon>Agaricomycotina</taxon>
        <taxon>Tremellomycetes</taxon>
        <taxon>Tremellales</taxon>
        <taxon>Cryptococcaceae</taxon>
        <taxon>Cryptococcus</taxon>
        <taxon>Cryptococcus neoformans species complex</taxon>
    </lineage>
</organism>
<evidence type="ECO:0008006" key="9">
    <source>
        <dbReference type="Google" id="ProtNLM"/>
    </source>
</evidence>
<evidence type="ECO:0000256" key="2">
    <source>
        <dbReference type="ARBA" id="ARBA00023015"/>
    </source>
</evidence>
<accession>A0A854QEB4</accession>
<feature type="compositionally biased region" description="Polar residues" evidence="6">
    <location>
        <begin position="248"/>
        <end position="263"/>
    </location>
</feature>
<evidence type="ECO:0000256" key="3">
    <source>
        <dbReference type="ARBA" id="ARBA00023125"/>
    </source>
</evidence>
<evidence type="ECO:0000256" key="4">
    <source>
        <dbReference type="ARBA" id="ARBA00023163"/>
    </source>
</evidence>
<proteinExistence type="predicted"/>
<protein>
    <recommendedName>
        <fullName evidence="9">BZIP domain-containing protein</fullName>
    </recommendedName>
</protein>
<dbReference type="GO" id="GO:0000977">
    <property type="term" value="F:RNA polymerase II transcription regulatory region sequence-specific DNA binding"/>
    <property type="evidence" value="ECO:0007669"/>
    <property type="project" value="TreeGrafter"/>
</dbReference>
<evidence type="ECO:0000256" key="5">
    <source>
        <dbReference type="ARBA" id="ARBA00023242"/>
    </source>
</evidence>
<keyword evidence="4" id="KW-0804">Transcription</keyword>
<feature type="compositionally biased region" description="Polar residues" evidence="6">
    <location>
        <begin position="58"/>
        <end position="74"/>
    </location>
</feature>
<comment type="subcellular location">
    <subcellularLocation>
        <location evidence="1">Nucleus</location>
    </subcellularLocation>
</comment>
<dbReference type="PANTHER" id="PTHR13044">
    <property type="entry name" value="ACTIVATING TRANSCRIPTION FACTOR ATF 4/5"/>
    <property type="match status" value="1"/>
</dbReference>
<keyword evidence="5" id="KW-0539">Nucleus</keyword>
<name>A0A854QEB4_CRYNE</name>
<dbReference type="GO" id="GO:0005634">
    <property type="term" value="C:nucleus"/>
    <property type="evidence" value="ECO:0007669"/>
    <property type="project" value="UniProtKB-SubCell"/>
</dbReference>
<keyword evidence="3" id="KW-0238">DNA-binding</keyword>
<dbReference type="GO" id="GO:0001228">
    <property type="term" value="F:DNA-binding transcription activator activity, RNA polymerase II-specific"/>
    <property type="evidence" value="ECO:0007669"/>
    <property type="project" value="TreeGrafter"/>
</dbReference>
<keyword evidence="2" id="KW-0805">Transcription regulation</keyword>
<sequence>MPTPLSRQTESFNSSTGTIVPDRRGPARNTRSAAAAAAAAVDNAHTLTLSQSSQSTQVSNPGQSSSRALRPQSSLERRINSVIGVGGGDDGLMGMLQMQDVPSNSLAGWSFLGDSQPKIDQAQSADQEHRVEEFLKKIDVGPVPTPMPSDSSYDRPIHLQHPPVDSYRPSTAASWHSASSSVDHSELYSSTDMDTEDEARSAIMGHSNVGDLGLGEMDIDNPHDVEGRRSWPTEQAMVALNSAVSPQQLYANSPVPSSTGDSVSSRRRRSKTGQAVSASEDERKRLDRLEHRRDINRRSAQKHRAKRKEEVETMNRKLHVREQRIRELEMLLEAERGKVASLEGTLQKLLSGLGRSTGNDGSEKANGR</sequence>
<evidence type="ECO:0000256" key="6">
    <source>
        <dbReference type="SAM" id="MobiDB-lite"/>
    </source>
</evidence>
<dbReference type="CDD" id="cd14686">
    <property type="entry name" value="bZIP"/>
    <property type="match status" value="1"/>
</dbReference>
<dbReference type="PANTHER" id="PTHR13044:SF14">
    <property type="entry name" value="CRYPTOCEPHAL, ISOFORM A"/>
    <property type="match status" value="1"/>
</dbReference>
<feature type="compositionally biased region" description="Low complexity" evidence="6">
    <location>
        <begin position="33"/>
        <end position="57"/>
    </location>
</feature>
<comment type="caution">
    <text evidence="7">The sequence shown here is derived from an EMBL/GenBank/DDBJ whole genome shotgun (WGS) entry which is preliminary data.</text>
</comment>
<feature type="compositionally biased region" description="Low complexity" evidence="6">
    <location>
        <begin position="170"/>
        <end position="181"/>
    </location>
</feature>
<feature type="region of interest" description="Disordered" evidence="6">
    <location>
        <begin position="248"/>
        <end position="315"/>
    </location>
</feature>
<dbReference type="EMBL" id="AMKT01000028">
    <property type="protein sequence ID" value="OXG25216.1"/>
    <property type="molecule type" value="Genomic_DNA"/>
</dbReference>
<feature type="region of interest" description="Disordered" evidence="6">
    <location>
        <begin position="140"/>
        <end position="191"/>
    </location>
</feature>
<feature type="compositionally biased region" description="Basic and acidic residues" evidence="6">
    <location>
        <begin position="280"/>
        <end position="297"/>
    </location>
</feature>
<dbReference type="OrthoDB" id="2574524at2759"/>
<reference evidence="7 8" key="1">
    <citation type="submission" date="2017-06" db="EMBL/GenBank/DDBJ databases">
        <title>Global population genomics of the pathogenic fungus Cryptococcus neoformans var. grubii.</title>
        <authorList>
            <person name="Cuomo C."/>
            <person name="Litvintseva A."/>
            <person name="Chen Y."/>
            <person name="Young S."/>
            <person name="Zeng Q."/>
            <person name="Chapman S."/>
            <person name="Gujja S."/>
            <person name="Saif S."/>
            <person name="Birren B."/>
        </authorList>
    </citation>
    <scope>NUCLEOTIDE SEQUENCE [LARGE SCALE GENOMIC DNA]</scope>
    <source>
        <strain evidence="7 8">Tu259-1</strain>
    </source>
</reference>
<feature type="region of interest" description="Disordered" evidence="6">
    <location>
        <begin position="1"/>
        <end position="75"/>
    </location>
</feature>
<evidence type="ECO:0000313" key="7">
    <source>
        <dbReference type="EMBL" id="OXG25216.1"/>
    </source>
</evidence>
<dbReference type="AlphaFoldDB" id="A0A854QEB4"/>